<accession>A0A521F5P1</accession>
<dbReference type="Pfam" id="PF14298">
    <property type="entry name" value="DUF4374"/>
    <property type="match status" value="1"/>
</dbReference>
<dbReference type="AlphaFoldDB" id="A0A521F5P1"/>
<organism evidence="2 3">
    <name type="scientific">Pedobacter westerhofensis</name>
    <dbReference type="NCBI Taxonomy" id="425512"/>
    <lineage>
        <taxon>Bacteria</taxon>
        <taxon>Pseudomonadati</taxon>
        <taxon>Bacteroidota</taxon>
        <taxon>Sphingobacteriia</taxon>
        <taxon>Sphingobacteriales</taxon>
        <taxon>Sphingobacteriaceae</taxon>
        <taxon>Pedobacter</taxon>
    </lineage>
</organism>
<reference evidence="2 3" key="1">
    <citation type="submission" date="2017-05" db="EMBL/GenBank/DDBJ databases">
        <authorList>
            <person name="Varghese N."/>
            <person name="Submissions S."/>
        </authorList>
    </citation>
    <scope>NUCLEOTIDE SEQUENCE [LARGE SCALE GENOMIC DNA]</scope>
    <source>
        <strain evidence="2 3">DSM 19036</strain>
    </source>
</reference>
<proteinExistence type="predicted"/>
<feature type="chain" id="PRO_5021978127" description="DUF4374 domain-containing protein" evidence="1">
    <location>
        <begin position="19"/>
        <end position="407"/>
    </location>
</feature>
<evidence type="ECO:0000313" key="3">
    <source>
        <dbReference type="Proteomes" id="UP000320300"/>
    </source>
</evidence>
<protein>
    <recommendedName>
        <fullName evidence="4">DUF4374 domain-containing protein</fullName>
    </recommendedName>
</protein>
<dbReference type="InterPro" id="IPR025401">
    <property type="entry name" value="DUF4374"/>
</dbReference>
<evidence type="ECO:0000313" key="2">
    <source>
        <dbReference type="EMBL" id="SMO91485.1"/>
    </source>
</evidence>
<dbReference type="OrthoDB" id="736172at2"/>
<evidence type="ECO:0000256" key="1">
    <source>
        <dbReference type="SAM" id="SignalP"/>
    </source>
</evidence>
<keyword evidence="3" id="KW-1185">Reference proteome</keyword>
<dbReference type="Proteomes" id="UP000320300">
    <property type="component" value="Unassembled WGS sequence"/>
</dbReference>
<evidence type="ECO:0008006" key="4">
    <source>
        <dbReference type="Google" id="ProtNLM"/>
    </source>
</evidence>
<dbReference type="EMBL" id="FXTN01000010">
    <property type="protein sequence ID" value="SMO91485.1"/>
    <property type="molecule type" value="Genomic_DNA"/>
</dbReference>
<feature type="signal peptide" evidence="1">
    <location>
        <begin position="1"/>
        <end position="18"/>
    </location>
</feature>
<name>A0A521F5P1_9SPHI</name>
<sequence length="407" mass="43272">MNIRNLYKSTMLAVIAFAAVSCSKSNDNSTPVTGESVYALGIGVTGSDNVNVNYMVAANSLTTGTITPIGNGLTLTGYRDYAAGNKSVFAIGGLGEVNANGIDYSATAPSNLVLTGSSVFPRALNDIFQIDDTQMMGIEIPTQTVGSNISFYFVNIASKQITKTITSPTAPLVVGANDPIYTGWAINGNKFYLSYMHFDASYGTNLVDRNYIAVFSYPEMVFQQVFTDTRTGPTGAWQTKNGLFKVENGDIYAMSSSNISNGFSQSLKPGGFLRIKSGATTFDPTYFFNTDLLGGKISHIKYLGNGIAIAAISTLTSQTAADRWGDKNLKISIIDLNASTIKDVTGVPIHNGVGGRSFPVYVEGGNVFYPVTTADGTYIYQINVASLTATRGAKITGTFVGGIFKIK</sequence>
<dbReference type="RefSeq" id="WP_142529893.1">
    <property type="nucleotide sequence ID" value="NZ_CBCSJO010000010.1"/>
</dbReference>
<dbReference type="PROSITE" id="PS51257">
    <property type="entry name" value="PROKAR_LIPOPROTEIN"/>
    <property type="match status" value="1"/>
</dbReference>
<keyword evidence="1" id="KW-0732">Signal</keyword>
<gene>
    <name evidence="2" type="ORF">SAMN06265348_110186</name>
</gene>